<sequence>MRKIYKLQFYQDKDILTLYAGTVNPSSFLGLIEVSDIMFMGESDILVTPNEDKIRNEFKNVESTYLPVNSIVRIDYVNLEKETPVIKLHDKNK</sequence>
<dbReference type="Proteomes" id="UP000262325">
    <property type="component" value="Unassembled WGS sequence"/>
</dbReference>
<gene>
    <name evidence="1" type="ORF">DHM44_07595</name>
</gene>
<dbReference type="EMBL" id="DPPF01000157">
    <property type="protein sequence ID" value="HCW93531.1"/>
    <property type="molecule type" value="Genomic_DNA"/>
</dbReference>
<name>A0A3D5QCG8_FLESI</name>
<dbReference type="Pfam" id="PF08850">
    <property type="entry name" value="DUF1820"/>
    <property type="match status" value="1"/>
</dbReference>
<accession>A0A3D5QCG8</accession>
<dbReference type="AlphaFoldDB" id="A0A3D5QCG8"/>
<organism evidence="1 2">
    <name type="scientific">Flexistipes sinusarabici</name>
    <dbReference type="NCBI Taxonomy" id="2352"/>
    <lineage>
        <taxon>Bacteria</taxon>
        <taxon>Pseudomonadati</taxon>
        <taxon>Deferribacterota</taxon>
        <taxon>Deferribacteres</taxon>
        <taxon>Deferribacterales</taxon>
        <taxon>Flexistipitaceae</taxon>
        <taxon>Flexistipes</taxon>
    </lineage>
</organism>
<reference evidence="1 2" key="1">
    <citation type="journal article" date="2018" name="Nat. Biotechnol.">
        <title>A standardized bacterial taxonomy based on genome phylogeny substantially revises the tree of life.</title>
        <authorList>
            <person name="Parks D.H."/>
            <person name="Chuvochina M."/>
            <person name="Waite D.W."/>
            <person name="Rinke C."/>
            <person name="Skarshewski A."/>
            <person name="Chaumeil P.A."/>
            <person name="Hugenholtz P."/>
        </authorList>
    </citation>
    <scope>NUCLEOTIDE SEQUENCE [LARGE SCALE GENOMIC DNA]</scope>
    <source>
        <strain evidence="1">UBA8672</strain>
    </source>
</reference>
<evidence type="ECO:0000313" key="2">
    <source>
        <dbReference type="Proteomes" id="UP000262325"/>
    </source>
</evidence>
<comment type="caution">
    <text evidence="1">The sequence shown here is derived from an EMBL/GenBank/DDBJ whole genome shotgun (WGS) entry which is preliminary data.</text>
</comment>
<evidence type="ECO:0000313" key="1">
    <source>
        <dbReference type="EMBL" id="HCW93531.1"/>
    </source>
</evidence>
<protein>
    <submittedName>
        <fullName evidence="1">DUF1820 domain-containing protein</fullName>
    </submittedName>
</protein>
<dbReference type="InterPro" id="IPR014949">
    <property type="entry name" value="DUF1820"/>
</dbReference>
<proteinExistence type="predicted"/>